<keyword evidence="4 11" id="KW-0808">Transferase</keyword>
<dbReference type="GO" id="GO:0052837">
    <property type="term" value="P:thiazole biosynthetic process"/>
    <property type="evidence" value="ECO:0007669"/>
    <property type="project" value="InterPro"/>
</dbReference>
<dbReference type="Gene3D" id="3.40.250.10">
    <property type="entry name" value="Rhodanese-like domain"/>
    <property type="match status" value="1"/>
</dbReference>
<keyword evidence="6 11" id="KW-0067">ATP-binding</keyword>
<feature type="active site" description="Cysteine persulfide intermediate" evidence="11">
    <location>
        <position position="465"/>
    </location>
</feature>
<dbReference type="InterPro" id="IPR003720">
    <property type="entry name" value="tRNA_STrfase"/>
</dbReference>
<dbReference type="AlphaFoldDB" id="A0A2T4CU92"/>
<keyword evidence="9" id="KW-1015">Disulfide bond</keyword>
<dbReference type="Pfam" id="PF02926">
    <property type="entry name" value="THUMP"/>
    <property type="match status" value="1"/>
</dbReference>
<protein>
    <recommendedName>
        <fullName evidence="11">tRNA sulfurtransferase</fullName>
        <ecNumber evidence="11">2.8.1.4</ecNumber>
    </recommendedName>
    <alternativeName>
        <fullName evidence="11">Sulfur carrier protein ThiS sulfurtransferase</fullName>
    </alternativeName>
    <alternativeName>
        <fullName evidence="11">Thiamine biosynthesis protein ThiI</fullName>
    </alternativeName>
    <alternativeName>
        <fullName evidence="11">tRNA 4-thiouridine synthase</fullName>
    </alternativeName>
</protein>
<evidence type="ECO:0000256" key="6">
    <source>
        <dbReference type="ARBA" id="ARBA00022840"/>
    </source>
</evidence>
<dbReference type="Pfam" id="PF02568">
    <property type="entry name" value="ThiI"/>
    <property type="match status" value="1"/>
</dbReference>
<dbReference type="GO" id="GO:0000049">
    <property type="term" value="F:tRNA binding"/>
    <property type="evidence" value="ECO:0007669"/>
    <property type="project" value="UniProtKB-UniRule"/>
</dbReference>
<dbReference type="UniPathway" id="UPA00060"/>
<dbReference type="InterPro" id="IPR054173">
    <property type="entry name" value="ThiI_fer"/>
</dbReference>
<dbReference type="Gene3D" id="3.30.2130.30">
    <property type="match status" value="1"/>
</dbReference>
<keyword evidence="3 11" id="KW-0820">tRNA-binding</keyword>
<evidence type="ECO:0000256" key="10">
    <source>
        <dbReference type="ARBA" id="ARBA00023284"/>
    </source>
</evidence>
<evidence type="ECO:0000256" key="2">
    <source>
        <dbReference type="ARBA" id="ARBA00022490"/>
    </source>
</evidence>
<dbReference type="EC" id="2.8.1.4" evidence="11"/>
<comment type="caution">
    <text evidence="12">The sequence shown here is derived from an EMBL/GenBank/DDBJ whole genome shotgun (WGS) entry which is preliminary data.</text>
</comment>
<keyword evidence="8 11" id="KW-0784">Thiamine biosynthesis</keyword>
<dbReference type="InterPro" id="IPR026340">
    <property type="entry name" value="THII_Thiazole_biosynth_dom"/>
</dbReference>
<dbReference type="InterPro" id="IPR050102">
    <property type="entry name" value="tRNA_sulfurtransferase_ThiI"/>
</dbReference>
<dbReference type="InterPro" id="IPR004114">
    <property type="entry name" value="THUMP_dom"/>
</dbReference>
<dbReference type="GO" id="GO:0009229">
    <property type="term" value="P:thiamine diphosphate biosynthetic process"/>
    <property type="evidence" value="ECO:0007669"/>
    <property type="project" value="UniProtKB-UniRule"/>
</dbReference>
<dbReference type="Pfam" id="PF00581">
    <property type="entry name" value="Rhodanese"/>
    <property type="match status" value="1"/>
</dbReference>
<dbReference type="SUPFAM" id="SSF52402">
    <property type="entry name" value="Adenine nucleotide alpha hydrolases-like"/>
    <property type="match status" value="1"/>
</dbReference>
<keyword evidence="5 11" id="KW-0547">Nucleotide-binding</keyword>
<evidence type="ECO:0000256" key="5">
    <source>
        <dbReference type="ARBA" id="ARBA00022741"/>
    </source>
</evidence>
<evidence type="ECO:0000256" key="4">
    <source>
        <dbReference type="ARBA" id="ARBA00022679"/>
    </source>
</evidence>
<comment type="function">
    <text evidence="11">Catalyzes the ATP-dependent transfer of a sulfur to tRNA to produce 4-thiouridine in position 8 of tRNAs, which functions as a near-UV photosensor. Also catalyzes the transfer of sulfur to the sulfur carrier protein ThiS, forming ThiS-thiocarboxylate. This is a step in the synthesis of thiazole, in the thiamine biosynthesis pathway. The sulfur is donated as persulfide by IscS.</text>
</comment>
<feature type="binding site" evidence="11">
    <location>
        <position position="272"/>
    </location>
    <ligand>
        <name>ATP</name>
        <dbReference type="ChEBI" id="CHEBI:30616"/>
    </ligand>
</feature>
<comment type="caution">
    <text evidence="11">Lacks conserved residue(s) required for the propagation of feature annotation.</text>
</comment>
<dbReference type="HAMAP" id="MF_00021">
    <property type="entry name" value="ThiI"/>
    <property type="match status" value="1"/>
</dbReference>
<proteinExistence type="inferred from homology"/>
<evidence type="ECO:0000313" key="13">
    <source>
        <dbReference type="Proteomes" id="UP000241514"/>
    </source>
</evidence>
<dbReference type="PANTHER" id="PTHR43209">
    <property type="entry name" value="TRNA SULFURTRANSFERASE"/>
    <property type="match status" value="1"/>
</dbReference>
<dbReference type="NCBIfam" id="TIGR04271">
    <property type="entry name" value="ThiI_C_thiazole"/>
    <property type="match status" value="1"/>
</dbReference>
<dbReference type="GO" id="GO:0005829">
    <property type="term" value="C:cytosol"/>
    <property type="evidence" value="ECO:0007669"/>
    <property type="project" value="TreeGrafter"/>
</dbReference>
<dbReference type="CDD" id="cd01712">
    <property type="entry name" value="PPase_ThiI"/>
    <property type="match status" value="1"/>
</dbReference>
<evidence type="ECO:0000313" key="12">
    <source>
        <dbReference type="EMBL" id="PTB89616.1"/>
    </source>
</evidence>
<evidence type="ECO:0000256" key="3">
    <source>
        <dbReference type="ARBA" id="ARBA00022555"/>
    </source>
</evidence>
<keyword evidence="2 11" id="KW-0963">Cytoplasm</keyword>
<comment type="pathway">
    <text evidence="11">Cofactor biosynthesis; thiamine diphosphate biosynthesis.</text>
</comment>
<evidence type="ECO:0000256" key="9">
    <source>
        <dbReference type="ARBA" id="ARBA00023157"/>
    </source>
</evidence>
<dbReference type="GO" id="GO:0009228">
    <property type="term" value="P:thiamine biosynthetic process"/>
    <property type="evidence" value="ECO:0007669"/>
    <property type="project" value="UniProtKB-KW"/>
</dbReference>
<dbReference type="SMART" id="SM00981">
    <property type="entry name" value="THUMP"/>
    <property type="match status" value="1"/>
</dbReference>
<dbReference type="InterPro" id="IPR020536">
    <property type="entry name" value="ThiI_AANH"/>
</dbReference>
<dbReference type="GO" id="GO:0005524">
    <property type="term" value="F:ATP binding"/>
    <property type="evidence" value="ECO:0007669"/>
    <property type="project" value="UniProtKB-UniRule"/>
</dbReference>
<evidence type="ECO:0000256" key="7">
    <source>
        <dbReference type="ARBA" id="ARBA00022884"/>
    </source>
</evidence>
<dbReference type="GO" id="GO:0002937">
    <property type="term" value="P:tRNA 4-thiouridine biosynthesis"/>
    <property type="evidence" value="ECO:0007669"/>
    <property type="project" value="TreeGrafter"/>
</dbReference>
<keyword evidence="10" id="KW-0676">Redox-active center</keyword>
<dbReference type="SUPFAM" id="SSF143437">
    <property type="entry name" value="THUMP domain-like"/>
    <property type="match status" value="1"/>
</dbReference>
<gene>
    <name evidence="11" type="primary">thiI</name>
    <name evidence="12" type="ORF">C9928_02935</name>
</gene>
<dbReference type="GO" id="GO:0140741">
    <property type="term" value="F:tRNA-uracil-4 sulfurtransferase activity"/>
    <property type="evidence" value="ECO:0007669"/>
    <property type="project" value="UniProtKB-EC"/>
</dbReference>
<name>A0A2T4CU92_9GAMM</name>
<comment type="similarity">
    <text evidence="11">Belongs to the ThiI family.</text>
</comment>
<evidence type="ECO:0000256" key="1">
    <source>
        <dbReference type="ARBA" id="ARBA00004496"/>
    </source>
</evidence>
<feature type="binding site" evidence="11">
    <location>
        <position position="303"/>
    </location>
    <ligand>
        <name>ATP</name>
        <dbReference type="ChEBI" id="CHEBI:30616"/>
    </ligand>
</feature>
<dbReference type="Proteomes" id="UP000241514">
    <property type="component" value="Unassembled WGS sequence"/>
</dbReference>
<dbReference type="PROSITE" id="PS50206">
    <property type="entry name" value="RHODANESE_3"/>
    <property type="match status" value="1"/>
</dbReference>
<dbReference type="Gene3D" id="3.40.50.620">
    <property type="entry name" value="HUPs"/>
    <property type="match status" value="1"/>
</dbReference>
<dbReference type="SUPFAM" id="SSF52821">
    <property type="entry name" value="Rhodanese/Cell cycle control phosphatase"/>
    <property type="match status" value="1"/>
</dbReference>
<dbReference type="InterPro" id="IPR049962">
    <property type="entry name" value="THUMP_ThiI"/>
</dbReference>
<accession>A0A2T4CU92</accession>
<dbReference type="GO" id="GO:0004810">
    <property type="term" value="F:CCA tRNA nucleotidyltransferase activity"/>
    <property type="evidence" value="ECO:0007669"/>
    <property type="project" value="InterPro"/>
</dbReference>
<dbReference type="InterPro" id="IPR014729">
    <property type="entry name" value="Rossmann-like_a/b/a_fold"/>
</dbReference>
<dbReference type="InterPro" id="IPR001763">
    <property type="entry name" value="Rhodanese-like_dom"/>
</dbReference>
<dbReference type="Pfam" id="PF22025">
    <property type="entry name" value="ThiI_fer"/>
    <property type="match status" value="1"/>
</dbReference>
<comment type="catalytic activity">
    <reaction evidence="11">
        <text>[ThiI sulfur-carrier protein]-S-sulfanyl-L-cysteine + a uridine in tRNA + 2 reduced [2Fe-2S]-[ferredoxin] + ATP + H(+) = [ThiI sulfur-carrier protein]-L-cysteine + a 4-thiouridine in tRNA + 2 oxidized [2Fe-2S]-[ferredoxin] + AMP + diphosphate</text>
        <dbReference type="Rhea" id="RHEA:24176"/>
        <dbReference type="Rhea" id="RHEA-COMP:10000"/>
        <dbReference type="Rhea" id="RHEA-COMP:10001"/>
        <dbReference type="Rhea" id="RHEA-COMP:13337"/>
        <dbReference type="Rhea" id="RHEA-COMP:13338"/>
        <dbReference type="Rhea" id="RHEA-COMP:13339"/>
        <dbReference type="Rhea" id="RHEA-COMP:13340"/>
        <dbReference type="ChEBI" id="CHEBI:15378"/>
        <dbReference type="ChEBI" id="CHEBI:29950"/>
        <dbReference type="ChEBI" id="CHEBI:30616"/>
        <dbReference type="ChEBI" id="CHEBI:33019"/>
        <dbReference type="ChEBI" id="CHEBI:33737"/>
        <dbReference type="ChEBI" id="CHEBI:33738"/>
        <dbReference type="ChEBI" id="CHEBI:61963"/>
        <dbReference type="ChEBI" id="CHEBI:65315"/>
        <dbReference type="ChEBI" id="CHEBI:136798"/>
        <dbReference type="ChEBI" id="CHEBI:456215"/>
        <dbReference type="EC" id="2.8.1.4"/>
    </reaction>
</comment>
<sequence length="495" mass="54671">MKFIIRLHAEITIKSKGVRKRYGKVLVNNLKSILRQQKLPVTVTWCWDRIEIIATDVATTEQSANIEQQLVRLLQDVPGIAWFSQSFEQPLESLETIAELAVATWGHNIANRSFAVRVNRKGEHDFSSQDVAKCVGAQLLAAVPSARVNLKQPEVDIRLEIDGETVRVFGDKLAGLGGFPIPTQETVVSLLSGGFDSSVASFQLLRRGARTHFCFFNLGGAQHETGVRQTAHYLWQRYAASHPLKFVSIDFAPVVEEILERVDTGLMGVVLKRQMLRAAEIVADRLNVSALVTGEALGQVSSQTLSNLSVIDEATEKLVLRPLITMDKQEIINIAQQIGTADLARSMPEYCGVISVKPNVKAGKQAVLEAESTLDNSLIERQVLAANVVEVNSLGEQLASQVSAVETVDSVPQNAEVIDIRSADQQEAKPLDEQQVGAPVQHIPFFKLARRFAELDRQKTYLLYCEQGVMSQLQALYLQEQGYSNVAVLKVQLHS</sequence>
<keyword evidence="7 11" id="KW-0694">RNA-binding</keyword>
<organism evidence="12 13">
    <name type="scientific">Pseudidiomarina aestuarii</name>
    <dbReference type="NCBI Taxonomy" id="624146"/>
    <lineage>
        <taxon>Bacteria</taxon>
        <taxon>Pseudomonadati</taxon>
        <taxon>Pseudomonadota</taxon>
        <taxon>Gammaproteobacteria</taxon>
        <taxon>Alteromonadales</taxon>
        <taxon>Idiomarinaceae</taxon>
        <taxon>Pseudidiomarina</taxon>
    </lineage>
</organism>
<dbReference type="PANTHER" id="PTHR43209:SF1">
    <property type="entry name" value="TRNA SULFURTRANSFERASE"/>
    <property type="match status" value="1"/>
</dbReference>
<dbReference type="PROSITE" id="PS51165">
    <property type="entry name" value="THUMP"/>
    <property type="match status" value="1"/>
</dbReference>
<dbReference type="NCBIfam" id="TIGR00342">
    <property type="entry name" value="tRNA uracil 4-sulfurtransferase ThiI"/>
    <property type="match status" value="1"/>
</dbReference>
<dbReference type="EMBL" id="PYVG01000010">
    <property type="protein sequence ID" value="PTB89616.1"/>
    <property type="molecule type" value="Genomic_DNA"/>
</dbReference>
<evidence type="ECO:0000256" key="8">
    <source>
        <dbReference type="ARBA" id="ARBA00022977"/>
    </source>
</evidence>
<feature type="binding site" evidence="11">
    <location>
        <begin position="190"/>
        <end position="191"/>
    </location>
    <ligand>
        <name>ATP</name>
        <dbReference type="ChEBI" id="CHEBI:30616"/>
    </ligand>
</feature>
<dbReference type="InterPro" id="IPR036873">
    <property type="entry name" value="Rhodanese-like_dom_sf"/>
</dbReference>
<dbReference type="InterPro" id="IPR049961">
    <property type="entry name" value="ThiI_N"/>
</dbReference>
<feature type="binding site" evidence="11">
    <location>
        <position position="294"/>
    </location>
    <ligand>
        <name>ATP</name>
        <dbReference type="ChEBI" id="CHEBI:30616"/>
    </ligand>
</feature>
<evidence type="ECO:0000256" key="11">
    <source>
        <dbReference type="HAMAP-Rule" id="MF_00021"/>
    </source>
</evidence>
<dbReference type="CDD" id="cd00158">
    <property type="entry name" value="RHOD"/>
    <property type="match status" value="1"/>
</dbReference>
<dbReference type="CDD" id="cd11716">
    <property type="entry name" value="THUMP_ThiI"/>
    <property type="match status" value="1"/>
</dbReference>
<reference evidence="12 13" key="1">
    <citation type="submission" date="2018-03" db="EMBL/GenBank/DDBJ databases">
        <title>Cross-interface Injection: A General Nanoliter Liquid Handling Method Applied to Single Cells Genome Amplification Automated Nanoliter Liquid Handling Applied to Single Cell Multiple Displacement Amplification.</title>
        <authorList>
            <person name="Yun J."/>
            <person name="Xu P."/>
            <person name="Xu J."/>
            <person name="Dai X."/>
            <person name="Wang Y."/>
            <person name="Zheng X."/>
            <person name="Cao C."/>
            <person name="Yi Q."/>
            <person name="Zhu Y."/>
            <person name="Wang L."/>
            <person name="Dong Z."/>
            <person name="Huang Y."/>
            <person name="Huang L."/>
            <person name="Du W."/>
        </authorList>
    </citation>
    <scope>NUCLEOTIDE SEQUENCE [LARGE SCALE GENOMIC DNA]</scope>
    <source>
        <strain evidence="12 13">A9-4</strain>
    </source>
</reference>
<comment type="subcellular location">
    <subcellularLocation>
        <location evidence="1 11">Cytoplasm</location>
    </subcellularLocation>
</comment>
<comment type="catalytic activity">
    <reaction evidence="11">
        <text>[ThiS sulfur-carrier protein]-C-terminal Gly-Gly-AMP + S-sulfanyl-L-cysteinyl-[cysteine desulfurase] + AH2 = [ThiS sulfur-carrier protein]-C-terminal-Gly-aminoethanethioate + L-cysteinyl-[cysteine desulfurase] + A + AMP + 2 H(+)</text>
        <dbReference type="Rhea" id="RHEA:43340"/>
        <dbReference type="Rhea" id="RHEA-COMP:12157"/>
        <dbReference type="Rhea" id="RHEA-COMP:12158"/>
        <dbReference type="Rhea" id="RHEA-COMP:12910"/>
        <dbReference type="Rhea" id="RHEA-COMP:19908"/>
        <dbReference type="ChEBI" id="CHEBI:13193"/>
        <dbReference type="ChEBI" id="CHEBI:15378"/>
        <dbReference type="ChEBI" id="CHEBI:17499"/>
        <dbReference type="ChEBI" id="CHEBI:29950"/>
        <dbReference type="ChEBI" id="CHEBI:61963"/>
        <dbReference type="ChEBI" id="CHEBI:90618"/>
        <dbReference type="ChEBI" id="CHEBI:232372"/>
        <dbReference type="ChEBI" id="CHEBI:456215"/>
    </reaction>
</comment>